<evidence type="ECO:0000256" key="4">
    <source>
        <dbReference type="ARBA" id="ARBA00022729"/>
    </source>
</evidence>
<evidence type="ECO:0000256" key="7">
    <source>
        <dbReference type="SAM" id="SignalP"/>
    </source>
</evidence>
<proteinExistence type="inferred from homology"/>
<dbReference type="RefSeq" id="WP_085545007.1">
    <property type="nucleotide sequence ID" value="NZ_FXBB01000023.1"/>
</dbReference>
<keyword evidence="3" id="KW-1003">Cell membrane</keyword>
<dbReference type="GO" id="GO:0005886">
    <property type="term" value="C:plasma membrane"/>
    <property type="evidence" value="ECO:0007669"/>
    <property type="project" value="UniProtKB-SubCell"/>
</dbReference>
<keyword evidence="4 7" id="KW-0732">Signal</keyword>
<evidence type="ECO:0000313" key="10">
    <source>
        <dbReference type="Proteomes" id="UP000193355"/>
    </source>
</evidence>
<dbReference type="Pfam" id="PF02608">
    <property type="entry name" value="Bmp"/>
    <property type="match status" value="1"/>
</dbReference>
<gene>
    <name evidence="9" type="ORF">SAMN06275492_12316</name>
</gene>
<evidence type="ECO:0000256" key="3">
    <source>
        <dbReference type="ARBA" id="ARBA00022475"/>
    </source>
</evidence>
<dbReference type="SUPFAM" id="SSF53822">
    <property type="entry name" value="Periplasmic binding protein-like I"/>
    <property type="match status" value="1"/>
</dbReference>
<reference evidence="10" key="1">
    <citation type="submission" date="2017-04" db="EMBL/GenBank/DDBJ databases">
        <authorList>
            <person name="Varghese N."/>
            <person name="Submissions S."/>
        </authorList>
    </citation>
    <scope>NUCLEOTIDE SEQUENCE [LARGE SCALE GENOMIC DNA]</scope>
    <source>
        <strain evidence="10">USBA 82</strain>
    </source>
</reference>
<dbReference type="OrthoDB" id="9769871at2"/>
<feature type="signal peptide" evidence="7">
    <location>
        <begin position="1"/>
        <end position="26"/>
    </location>
</feature>
<dbReference type="Gene3D" id="3.40.50.2300">
    <property type="match status" value="2"/>
</dbReference>
<accession>A0A1X7KAD4</accession>
<comment type="subcellular location">
    <subcellularLocation>
        <location evidence="1">Cell membrane</location>
        <topology evidence="1">Lipid-anchor</topology>
    </subcellularLocation>
</comment>
<feature type="chain" id="PRO_5013027653" evidence="7">
    <location>
        <begin position="27"/>
        <end position="332"/>
    </location>
</feature>
<evidence type="ECO:0000313" key="9">
    <source>
        <dbReference type="EMBL" id="SMG37311.1"/>
    </source>
</evidence>
<sequence>MNTKKAFVSLVLAACVALIGVVPGMASDKKPGDYKIVLVLPGPINDQSWNATNYAGLLACNEKLGTSMEYVENVQASDYESTFRNYAERGYDLIMAAGTQFDEAANRVASKYPDSVFCVVNGMVSNGPNVRPVLPKEYEASYLAGIIAGFTTKTGKIGMVGGFPNKLMVRLMNTYEYGVRIGSPEVSANRAYANSWSDVALGKQMATSMIDKGADVLFFYANQVGLGAIQAAKEKGVKFVGFASNQNDIAKGTVVASVYFDFAAMYTWTLEKFMEGTLAPEVNGAGVAEGIVKVAYTDQVSEEVRGYVKQAEEAISNGNVLYFASQFPESLD</sequence>
<dbReference type="EMBL" id="FXBB01000023">
    <property type="protein sequence ID" value="SMG37311.1"/>
    <property type="molecule type" value="Genomic_DNA"/>
</dbReference>
<feature type="domain" description="ABC transporter substrate-binding protein PnrA-like" evidence="8">
    <location>
        <begin position="35"/>
        <end position="317"/>
    </location>
</feature>
<dbReference type="InterPro" id="IPR050957">
    <property type="entry name" value="BMP_lipoprotein"/>
</dbReference>
<name>A0A1X7KAD4_9BACT</name>
<protein>
    <submittedName>
        <fullName evidence="9">Basic membrane protein A</fullName>
    </submittedName>
</protein>
<dbReference type="InterPro" id="IPR003760">
    <property type="entry name" value="PnrA-like"/>
</dbReference>
<dbReference type="PANTHER" id="PTHR34296">
    <property type="entry name" value="TRANSCRIPTIONAL ACTIVATOR PROTEIN MED"/>
    <property type="match status" value="1"/>
</dbReference>
<dbReference type="AlphaFoldDB" id="A0A1X7KAD4"/>
<comment type="similarity">
    <text evidence="2">Belongs to the BMP lipoprotein family.</text>
</comment>
<dbReference type="PANTHER" id="PTHR34296:SF2">
    <property type="entry name" value="ABC TRANSPORTER GUANOSINE-BINDING PROTEIN NUPN"/>
    <property type="match status" value="1"/>
</dbReference>
<evidence type="ECO:0000256" key="1">
    <source>
        <dbReference type="ARBA" id="ARBA00004193"/>
    </source>
</evidence>
<keyword evidence="5" id="KW-0472">Membrane</keyword>
<organism evidence="9 10">
    <name type="scientific">Dethiosulfovibrio salsuginis</name>
    <dbReference type="NCBI Taxonomy" id="561720"/>
    <lineage>
        <taxon>Bacteria</taxon>
        <taxon>Thermotogati</taxon>
        <taxon>Synergistota</taxon>
        <taxon>Synergistia</taxon>
        <taxon>Synergistales</taxon>
        <taxon>Dethiosulfovibrionaceae</taxon>
        <taxon>Dethiosulfovibrio</taxon>
    </lineage>
</organism>
<evidence type="ECO:0000259" key="8">
    <source>
        <dbReference type="Pfam" id="PF02608"/>
    </source>
</evidence>
<evidence type="ECO:0000256" key="2">
    <source>
        <dbReference type="ARBA" id="ARBA00008610"/>
    </source>
</evidence>
<dbReference type="Proteomes" id="UP000193355">
    <property type="component" value="Unassembled WGS sequence"/>
</dbReference>
<evidence type="ECO:0000256" key="5">
    <source>
        <dbReference type="ARBA" id="ARBA00023136"/>
    </source>
</evidence>
<dbReference type="STRING" id="561720.SAMN06275492_12316"/>
<dbReference type="CDD" id="cd06304">
    <property type="entry name" value="PBP1_BmpA_Med_PnrA-like"/>
    <property type="match status" value="1"/>
</dbReference>
<keyword evidence="6" id="KW-0449">Lipoprotein</keyword>
<keyword evidence="10" id="KW-1185">Reference proteome</keyword>
<dbReference type="InterPro" id="IPR028082">
    <property type="entry name" value="Peripla_BP_I"/>
</dbReference>
<evidence type="ECO:0000256" key="6">
    <source>
        <dbReference type="ARBA" id="ARBA00023288"/>
    </source>
</evidence>